<feature type="compositionally biased region" description="Basic residues" evidence="1">
    <location>
        <begin position="1"/>
        <end position="11"/>
    </location>
</feature>
<evidence type="ECO:0000313" key="2">
    <source>
        <dbReference type="EMBL" id="OYR28433.1"/>
    </source>
</evidence>
<dbReference type="EMBL" id="NNRM01000015">
    <property type="protein sequence ID" value="OYR28433.1"/>
    <property type="molecule type" value="Genomic_DNA"/>
</dbReference>
<reference evidence="2 3" key="1">
    <citation type="submission" date="2017-07" db="EMBL/GenBank/DDBJ databases">
        <title>Phylogenetic study on the rhizospheric bacterium Ochrobactrum sp. A44.</title>
        <authorList>
            <person name="Krzyzanowska D.M."/>
            <person name="Ossowicki A."/>
            <person name="Rajewska M."/>
            <person name="Maciag T."/>
            <person name="Kaczynski Z."/>
            <person name="Czerwicka M."/>
            <person name="Jafra S."/>
        </authorList>
    </citation>
    <scope>NUCLEOTIDE SEQUENCE [LARGE SCALE GENOMIC DNA]</scope>
    <source>
        <strain evidence="2 3">CCUG 30717</strain>
    </source>
</reference>
<evidence type="ECO:0000313" key="3">
    <source>
        <dbReference type="Proteomes" id="UP000216188"/>
    </source>
</evidence>
<name>A0A256GMN9_9HYPH</name>
<feature type="region of interest" description="Disordered" evidence="1">
    <location>
        <begin position="1"/>
        <end position="20"/>
    </location>
</feature>
<organism evidence="2 3">
    <name type="scientific">Brucella pseudogrignonensis</name>
    <dbReference type="NCBI Taxonomy" id="419475"/>
    <lineage>
        <taxon>Bacteria</taxon>
        <taxon>Pseudomonadati</taxon>
        <taxon>Pseudomonadota</taxon>
        <taxon>Alphaproteobacteria</taxon>
        <taxon>Hyphomicrobiales</taxon>
        <taxon>Brucellaceae</taxon>
        <taxon>Brucella/Ochrobactrum group</taxon>
        <taxon>Brucella</taxon>
    </lineage>
</organism>
<proteinExistence type="predicted"/>
<protein>
    <submittedName>
        <fullName evidence="2">Uncharacterized protein</fullName>
    </submittedName>
</protein>
<gene>
    <name evidence="2" type="ORF">CEV34_1133</name>
</gene>
<comment type="caution">
    <text evidence="2">The sequence shown here is derived from an EMBL/GenBank/DDBJ whole genome shotgun (WGS) entry which is preliminary data.</text>
</comment>
<dbReference type="Proteomes" id="UP000216188">
    <property type="component" value="Unassembled WGS sequence"/>
</dbReference>
<evidence type="ECO:0000256" key="1">
    <source>
        <dbReference type="SAM" id="MobiDB-lite"/>
    </source>
</evidence>
<dbReference type="AlphaFoldDB" id="A0A256GMN9"/>
<sequence>MAQKSEKRRGHDFHGPRHIRNDINLLEEIRPSSAAIE</sequence>
<accession>A0A256GMN9</accession>
<keyword evidence="3" id="KW-1185">Reference proteome</keyword>